<sequence length="4449" mass="474627">MLLFTLLFAGTALAAIEGATPKLNSDDDFAIAEFRFAGAAFEPYFSMPEIELDDNFVYRRVHAGTSQEVAGTAKLAGYSFSQVELQMACDDGEVQKALVSNVSGSTFLTELSKATPSVCNLTVNGTLTNGSRVKTSSQSVTVVWLHPGRPHYTPDSVVFNVDESDSYWPMAPRTMTTDTAGLAPFTATKVEYFEFHDLYPYQSSNREFRKIGESTTPPFSVPVGGLLPGTYVLKAVITDSAGVKWIPNRYRGFMVVPDIAAEISVSSPVTGSTYQSNSTIPIVAYAYSSLSYVASFKIFDGPNSTTPIASFTRTSASSLPFEFNWSAPPLGTRQLFFEARDARNKVSRVGPVQVIVSNAAPKVSVSVPVADGAYLAGGVPTTVTATITDERLSATTLPSFLFTVPNYSATVLTGSTPVETSPGSGVWTSSVSYVPPTSTSAQLNYGGNSTVQVTVVDAQNLSAISEARRYVVTNGSVYDPPAFVKLIEPTAGTSVRSGYGVTYAACAADTPQSVGAVKFFMGSTQLHSVGTGAGVTSPKCPFGKLFTISSQQPFPTAALGSVNIRAEAFPSSASTTSLGMSPSVSVNVVSNLPPKVSPALSNGQLALTMPVSGISVQAGATDQDGSIASIEYWLNGVKQTTSANQPTLAWTPTEAGTYSWVIKAKDASNLETVSAPLVISVSSVSGNVAPTVSIQTPLAGRAFEAGTTVVRLIAVATDTAPGSINKVEFFDGATKLPGTVTTTANSGYQLDWALPSEGPHRITARAVDNQGAVTVSSPISVLIAPGLAPTVSLISPTASATYIAPENFELAVSAYDDFGITKVEYFDGTTKIGEVTSAPYSMAWNGVSATGPHNLRAVAWDAAANSASSAIVQVQVNANQVPTITFTSPSGQTVLEGTNVPLGVTVTDPDEPSAVDQMEVVYYRNAAMDAASEIGRSNYFPYRSTWLNVPFGNGTQQVWARVWDRRGGPSAAATATFSVVQNQAPTVSLTTSASSGALLEGDQINLTALAQDSDTGVSKVRFYVRQGSNDTFLSEDAAAPYSAVWTAPVVTAGGEQRQLYAVAFDAADAQLSTTSSLVTLTINKNRPPSQLIIEQPLAPTGGGINGLGTPTMQVVAPGQTLNLRAKVTDPDNNIEYVQFLFENSVVARVDRSSPGQDLFGTEVVVPSNWYSGTMNDRAPLISAKAFDTKGRWIVTNAPVGIDASGYDLCGGSAGPCENLSVPILVVPTGAAGAQAPCGGLSGACTNLRHEVANGTRVEAERYDQGGNGVGHFERDYYVGGVDGLTSARGDAVDVLPTSSCPLVAGQSYVDLVPGCVVSNLDNGERLRYSVTVPVPPQGASGTTFTPKYRMWIPAFAEFDYPIANQQVLNNQSISTSLNVHGVANGVSRTLKFYTSATSTTPIRTWTGTASSDISVNWTPSVTSVPGNATLYVDLHEGSSAALSRSKITVRVVSVLDEAQPPSEVLGVQLPEDVDYSAGFEVYGSGGLLRQPDAVTSGCVPAPRVKESDSPTDRWYLVSGCQFTLPQGEYVMSYSSPSDGLKLDWFRFDTGNGGATTVDASIVSPANQSQFQLGTPITIQADVIGAQAGSTAVNFYQNGTLIGADEDGLAPYTLTWTPPALGSYNLTVQATVGLVTDVSPAVSVTVVPGASNAPPMLAIQKPSGDVTVGAVVELEGTAVDLDGTVAPASVYFDIRNSSGAVLESLAAEPSPIGGSGAYKKNWTANVAPGSYSVRMRALDNLAASGEAIRSFLVVSPGVVIPHEAIAEIPGSVSPQSDGVGATAGQFRVDEGGSATYSIPLLTLPGRAGVGPQMSLNYSSQGGGAGVAKGWSIGGTSAISRCRNAFEHGDDAASMVLDGQELSAGSPGISFTDQDRFCLDGQKLVVVPGTGNYGDNGTEYRTEIDQFARIRSFGGGALGPRYFLVERKDGSVAWYGGSIDTSALPQVLSPGPIARPDAYLQRNQNAGVESPIAPAPFSQPALTWALARTMDSMGNYIDYVYTKDDARAELLISEVRYTGKMYLQGQLPQEAYSGTFAAIQFVYDPLPAAAVSVSYQIGMLSSQTKYLKRIKSVTGATVMREYILNSELSASGSDAMLLKSLTECRGSVCYAPTTFEWAEQKHVMQATQTLDWASSVNGVINTGKSRTNRIGDVDGDGLMDLVWLGKAQVGGTVYDTGICSAEHTAIWVRYGSVVDHGDGSKRFEFKDVPQKPFCVADEIPRDKIEGLMNLIDFNGDGADDLMLGDYIDVGANETTGRWHIYPSIGRRAFYARPDDTQYPPDQDSTDDTAFVRQPYAPSTNDLLPACNDSDPTEAQHCLPISKNGALVQLSDFNGDGLQDVLYGVNNEYGFDQLRIRLQEPVPGSSPRRYRFSREIKVAIDWSRDVATEQYCGFEPGANIPIDGIDGSVPSGDVFITCTLNLRAAEDQRIPGPSVIDLDGDGHADLFATVKHVRTRFDVDSSNTECVDPQRPVSRLPSGSWNTNSLVSYGSLPQGDRDDLPSDNSNEEVEAANLEALAIAYAGNPDTKLWDCAGGDLIEDRHTGFLLAGFEASSDPAFAMVARFKEYDYVPGSQKVTNRGWLQTPSDLAYEQLRLPRMVDMNADGLQDLVFLDYRPTFGGDPVGKVLTLLNLGTRFQTLAEGTVSHDISTQKFIEFADISGDGLPDFLFPRALDQSGGEENNRFVYRITRNDGRPGVPDCALGNFCDTTGNYDTLIHGNDPKNWTRFFGDFDGDGALDYVGIQMAHSNGGGAGGPGAQQNNFKTSRGAARSSASPMRYRNRDALLSFTNGLGAKTEINYEPLTNGAVYQRSKDARGFNAGRGSAMHDLLASIYVVAKVQSDAPTDADPNGKAKVYYQYRNARMQGGGRGYLGFGEIRTFDTNFPDQHVVTITQYSQTFPFVGMPRETRKYLVGTAYVESQCLGAEGPEIVPTNCFSPGDPIAGLHFNETGFDKLISYAWSEFDLTATTPGSVYPFVKASFEATGNPDSNNSHETIGTTVTYLRPDVSNPEPAYRSNQITADQYLLKGQNYASLTALRAAAQTAVVSDSGLCSTGKCVTRVFTDSSFGDNVDDWRLGRMLTTKVDHYRYDANGNPPIQPTTRRTAFTYDLLSPAKTGLLVTQTLQPDRTDSQFLKTIHFRDQYGNITKTMTCSYVAAVETDCDEESDISAILQRPVGVSDSPLDYVHRYVEAKFSADGRFADGSYVPYFSGSEGSTTQVDRRLSGEVLVRDELGNVLQARDVHGITATTTFGPFGRAQTTQGPDGSASANEFHWCNGKAPANTGQVADCPSNAVFRQTSYVRGGARSVAFFDKLGRKFLSVSEGANADLSGDSRWTAVCNSYDTRGRAESVSDPFFVDTATTGLLPRLVSVPDCSSRIGSRTTYDYLDRILTIRMSEDFTDQGPANTVKTYNGLTTITTVNFKRNGILKALSQTEIKDASGLIARSIDQDGKEARYRYDNTGNLIEVRRNAASNTPEIVSSITYDDLGRKTGQSDPDAGLASYVYNAAGEMICGRDARGFVTVTDYDILGRAWRERNERGTCAVTTDRRTIPVGEALAAPTTGESRIVEMTWFDYGVSGGHSGLGMAFKTARYQTIGANYGQTDLMTKTVSWDHLRRPTGSTTSFAYAVDNDPTVESYTDAITYDSIGRPATNTDASGGVTENMYSSHGFLRRVRSATQPSLVYFEALAANERGQVTKERKHGNVAITTRRDYNPYTGRIEGIQTGTDNGNALLDNPVQDLSVGWDVLGNLTNRQDLRQGLVEAFTYDNLNRLLLGRVHQNGALRGDSISLGYDALGNICSKATPAGAQTYQYGNGSACGTPDTSNPRPHAVTQMQGPTGTFTYQYDEAGNQTRADHSNNAKDRDIRFGAEGLADRIVVGNGNSSSDFRYGPGGRYLRTDVKDGITTITRYVSGIELITKRQGGVETSRERKRYIGGFLILTQKIQSGGTVTEDYRYLLGDHLGSTDTLVDEQGVVKERLSFDPHGNRRAAEGAGVWITAVSNYQAANTTHGFTGHEHIDHAEIVHMNGRLYDPILGRMLSPDPIVQELYNLQNLNRYTYVLNNPLSLTDPTGLSWMDSNWRSVAAAVIVVAAIAIPILAKEAAAAVKFAVAVSAGAASGGIGSASTKGALIGAFSAAVFFGIGQHFQGVANGNQLSNGAVDSLVESSLGNYIDFSGYYAKTLEGGLTAGQMAAKVLAHGIAGGVTQTLGGGKFGAGFLAAGITQLLAPGIDKIGGDNFVGKAQRVIVSGLIGGTMSVVTGGKFASGALTAMFSRAFNDEMSHMPCESSFDCEQMRAIDQYLSGDISEKQMNDVFFWQGAGGVLGAATAGVITRYGVPLVKLGQRAAQAQALQWVLIPNTLRYQDQNYVRLVLFIAGFSPEKYTGETVGAWRMVWKNPPSKPSILRRLKGTAVQWSPEGNRMHLFPYYKVTGGPLGTTRVPYLLDISNVPSSR</sequence>
<dbReference type="EMBL" id="CP027860">
    <property type="protein sequence ID" value="AVP97089.1"/>
    <property type="molecule type" value="Genomic_DNA"/>
</dbReference>
<dbReference type="InterPro" id="IPR022045">
    <property type="entry name" value="TcdB_toxin_mid/N"/>
</dbReference>
<comment type="subcellular location">
    <subcellularLocation>
        <location evidence="1">Secreted</location>
    </subcellularLocation>
</comment>
<dbReference type="KEGG" id="xba:C7S18_07740"/>
<evidence type="ECO:0000256" key="1">
    <source>
        <dbReference type="ARBA" id="ARBA00004613"/>
    </source>
</evidence>
<keyword evidence="2" id="KW-0964">Secreted</keyword>
<dbReference type="GO" id="GO:0005576">
    <property type="term" value="C:extracellular region"/>
    <property type="evidence" value="ECO:0007669"/>
    <property type="project" value="UniProtKB-SubCell"/>
</dbReference>
<feature type="region of interest" description="Disordered" evidence="4">
    <location>
        <begin position="2484"/>
        <end position="2503"/>
    </location>
</feature>
<dbReference type="Proteomes" id="UP000241074">
    <property type="component" value="Chromosome"/>
</dbReference>
<evidence type="ECO:0000313" key="6">
    <source>
        <dbReference type="EMBL" id="AVP97089.1"/>
    </source>
</evidence>
<dbReference type="InterPro" id="IPR013783">
    <property type="entry name" value="Ig-like_fold"/>
</dbReference>
<accession>A0A2P1PQI5</accession>
<dbReference type="PANTHER" id="PTHR32305">
    <property type="match status" value="1"/>
</dbReference>
<dbReference type="PANTHER" id="PTHR32305:SF15">
    <property type="entry name" value="PROTEIN RHSA-RELATED"/>
    <property type="match status" value="1"/>
</dbReference>
<dbReference type="InterPro" id="IPR006530">
    <property type="entry name" value="YD"/>
</dbReference>
<evidence type="ECO:0000313" key="7">
    <source>
        <dbReference type="Proteomes" id="UP000241074"/>
    </source>
</evidence>
<evidence type="ECO:0000259" key="5">
    <source>
        <dbReference type="Pfam" id="PF12256"/>
    </source>
</evidence>
<dbReference type="Gene3D" id="2.180.10.10">
    <property type="entry name" value="RHS repeat-associated core"/>
    <property type="match status" value="2"/>
</dbReference>
<feature type="domain" description="Insecticide toxin TcdB middle/N-terminal" evidence="5">
    <location>
        <begin position="2774"/>
        <end position="2895"/>
    </location>
</feature>
<dbReference type="NCBIfam" id="TIGR03696">
    <property type="entry name" value="Rhs_assc_core"/>
    <property type="match status" value="1"/>
</dbReference>
<dbReference type="InterPro" id="IPR022385">
    <property type="entry name" value="Rhs_assc_core"/>
</dbReference>
<dbReference type="SUPFAM" id="SSF69318">
    <property type="entry name" value="Integrin alpha N-terminal domain"/>
    <property type="match status" value="2"/>
</dbReference>
<reference evidence="6 7" key="2">
    <citation type="submission" date="2018-03" db="EMBL/GenBank/DDBJ databases">
        <authorList>
            <person name="Keele B.F."/>
        </authorList>
    </citation>
    <scope>NUCLEOTIDE SEQUENCE [LARGE SCALE GENOMIC DNA]</scope>
    <source>
        <strain evidence="6 7">D13</strain>
    </source>
</reference>
<keyword evidence="7" id="KW-1185">Reference proteome</keyword>
<feature type="region of interest" description="Disordered" evidence="4">
    <location>
        <begin position="2747"/>
        <end position="2772"/>
    </location>
</feature>
<keyword evidence="3" id="KW-0843">Virulence</keyword>
<dbReference type="InterPro" id="IPR050708">
    <property type="entry name" value="T6SS_VgrG/RHS"/>
</dbReference>
<dbReference type="GO" id="GO:0005737">
    <property type="term" value="C:cytoplasm"/>
    <property type="evidence" value="ECO:0007669"/>
    <property type="project" value="InterPro"/>
</dbReference>
<dbReference type="Pfam" id="PF03534">
    <property type="entry name" value="SpvB"/>
    <property type="match status" value="1"/>
</dbReference>
<protein>
    <recommendedName>
        <fullName evidence="5">Insecticide toxin TcdB middle/N-terminal domain-containing protein</fullName>
    </recommendedName>
</protein>
<dbReference type="InterPro" id="IPR003284">
    <property type="entry name" value="Sal_SpvB"/>
</dbReference>
<dbReference type="Gene3D" id="2.60.40.10">
    <property type="entry name" value="Immunoglobulins"/>
    <property type="match status" value="7"/>
</dbReference>
<proteinExistence type="predicted"/>
<dbReference type="InterPro" id="IPR028994">
    <property type="entry name" value="Integrin_alpha_N"/>
</dbReference>
<gene>
    <name evidence="6" type="ORF">C7S18_07740</name>
</gene>
<name>A0A2P1PQI5_9GAMM</name>
<reference evidence="6 7" key="1">
    <citation type="submission" date="2018-03" db="EMBL/GenBank/DDBJ databases">
        <title>Ahniella affigens gen. nov., sp. nov., a gammaproteobacterium isolated from sandy soil near a stream.</title>
        <authorList>
            <person name="Ko Y."/>
            <person name="Kim J.-H."/>
        </authorList>
    </citation>
    <scope>NUCLEOTIDE SEQUENCE [LARGE SCALE GENOMIC DNA]</scope>
    <source>
        <strain evidence="6 7">D13</strain>
    </source>
</reference>
<evidence type="ECO:0000256" key="3">
    <source>
        <dbReference type="ARBA" id="ARBA00023026"/>
    </source>
</evidence>
<dbReference type="Pfam" id="PF17957">
    <property type="entry name" value="Big_7"/>
    <property type="match status" value="4"/>
</dbReference>
<evidence type="ECO:0000256" key="2">
    <source>
        <dbReference type="ARBA" id="ARBA00022525"/>
    </source>
</evidence>
<dbReference type="Pfam" id="PF12256">
    <property type="entry name" value="TcdB_toxin_midN"/>
    <property type="match status" value="1"/>
</dbReference>
<evidence type="ECO:0000256" key="4">
    <source>
        <dbReference type="SAM" id="MobiDB-lite"/>
    </source>
</evidence>
<dbReference type="NCBIfam" id="TIGR01643">
    <property type="entry name" value="YD_repeat_2x"/>
    <property type="match status" value="1"/>
</dbReference>
<organism evidence="6 7">
    <name type="scientific">Ahniella affigens</name>
    <dbReference type="NCBI Taxonomy" id="2021234"/>
    <lineage>
        <taxon>Bacteria</taxon>
        <taxon>Pseudomonadati</taxon>
        <taxon>Pseudomonadota</taxon>
        <taxon>Gammaproteobacteria</taxon>
        <taxon>Lysobacterales</taxon>
        <taxon>Rhodanobacteraceae</taxon>
        <taxon>Ahniella</taxon>
    </lineage>
</organism>